<evidence type="ECO:0000256" key="7">
    <source>
        <dbReference type="ARBA" id="ARBA00038889"/>
    </source>
</evidence>
<dbReference type="InterPro" id="IPR006680">
    <property type="entry name" value="Amidohydro-rel"/>
</dbReference>
<reference evidence="11 12" key="1">
    <citation type="journal article" date="2014" name="BMC Genomics">
        <title>Comparative genome sequencing reveals chemotype-specific gene clusters in the toxigenic black mold Stachybotrys.</title>
        <authorList>
            <person name="Semeiks J."/>
            <person name="Borek D."/>
            <person name="Otwinowski Z."/>
            <person name="Grishin N.V."/>
        </authorList>
    </citation>
    <scope>NUCLEOTIDE SEQUENCE [LARGE SCALE GENOMIC DNA]</scope>
    <source>
        <strain evidence="12">CBS 109288 / IBT 7711</strain>
    </source>
</reference>
<dbReference type="EC" id="4.1.1.52" evidence="7"/>
<feature type="signal peptide" evidence="9">
    <location>
        <begin position="1"/>
        <end position="21"/>
    </location>
</feature>
<dbReference type="Gene3D" id="3.20.20.140">
    <property type="entry name" value="Metal-dependent hydrolases"/>
    <property type="match status" value="1"/>
</dbReference>
<keyword evidence="2" id="KW-0479">Metal-binding</keyword>
<evidence type="ECO:0000256" key="4">
    <source>
        <dbReference type="ARBA" id="ARBA00022833"/>
    </source>
</evidence>
<keyword evidence="4" id="KW-0862">Zinc</keyword>
<protein>
    <recommendedName>
        <fullName evidence="7">6-methylsalicylate decarboxylase</fullName>
        <ecNumber evidence="7">4.1.1.52</ecNumber>
    </recommendedName>
</protein>
<evidence type="ECO:0000313" key="11">
    <source>
        <dbReference type="EMBL" id="KEY73894.1"/>
    </source>
</evidence>
<keyword evidence="5 8" id="KW-0456">Lyase</keyword>
<feature type="domain" description="Amidohydrolase-related" evidence="10">
    <location>
        <begin position="28"/>
        <end position="337"/>
    </location>
</feature>
<evidence type="ECO:0000259" key="10">
    <source>
        <dbReference type="Pfam" id="PF04909"/>
    </source>
</evidence>
<gene>
    <name evidence="11" type="ORF">S7711_06102</name>
</gene>
<dbReference type="InterPro" id="IPR032465">
    <property type="entry name" value="ACMSD"/>
</dbReference>
<dbReference type="GO" id="GO:0005829">
    <property type="term" value="C:cytosol"/>
    <property type="evidence" value="ECO:0007669"/>
    <property type="project" value="TreeGrafter"/>
</dbReference>
<evidence type="ECO:0000256" key="5">
    <source>
        <dbReference type="ARBA" id="ARBA00023239"/>
    </source>
</evidence>
<dbReference type="PANTHER" id="PTHR21240:SF29">
    <property type="entry name" value="AMIDOHYDROLASE-RELATED DOMAIN-CONTAINING PROTEIN"/>
    <property type="match status" value="1"/>
</dbReference>
<dbReference type="GO" id="GO:0019748">
    <property type="term" value="P:secondary metabolic process"/>
    <property type="evidence" value="ECO:0007669"/>
    <property type="project" value="TreeGrafter"/>
</dbReference>
<evidence type="ECO:0000256" key="6">
    <source>
        <dbReference type="ARBA" id="ARBA00036832"/>
    </source>
</evidence>
<evidence type="ECO:0000256" key="8">
    <source>
        <dbReference type="RuleBase" id="RU366045"/>
    </source>
</evidence>
<keyword evidence="12" id="KW-1185">Reference proteome</keyword>
<comment type="catalytic activity">
    <reaction evidence="6">
        <text>6-methylsalicylate + H(+) = 3-methylphenol + CO2</text>
        <dbReference type="Rhea" id="RHEA:23112"/>
        <dbReference type="ChEBI" id="CHEBI:15378"/>
        <dbReference type="ChEBI" id="CHEBI:16526"/>
        <dbReference type="ChEBI" id="CHEBI:17231"/>
        <dbReference type="ChEBI" id="CHEBI:36658"/>
        <dbReference type="EC" id="4.1.1.52"/>
    </reaction>
    <physiologicalReaction direction="left-to-right" evidence="6">
        <dbReference type="Rhea" id="RHEA:23113"/>
    </physiologicalReaction>
</comment>
<dbReference type="GO" id="GO:0047596">
    <property type="term" value="F:6-methylsalicylate decarboxylase activity"/>
    <property type="evidence" value="ECO:0007669"/>
    <property type="project" value="UniProtKB-EC"/>
</dbReference>
<feature type="chain" id="PRO_5001771860" description="6-methylsalicylate decarboxylase" evidence="9">
    <location>
        <begin position="22"/>
        <end position="374"/>
    </location>
</feature>
<dbReference type="InterPro" id="IPR032466">
    <property type="entry name" value="Metal_Hydrolase"/>
</dbReference>
<dbReference type="Pfam" id="PF04909">
    <property type="entry name" value="Amidohydro_2"/>
    <property type="match status" value="1"/>
</dbReference>
<accession>A0A084B8L5</accession>
<dbReference type="SUPFAM" id="SSF51556">
    <property type="entry name" value="Metallo-dependent hydrolases"/>
    <property type="match status" value="1"/>
</dbReference>
<dbReference type="Proteomes" id="UP000028045">
    <property type="component" value="Unassembled WGS sequence"/>
</dbReference>
<dbReference type="EMBL" id="KL647710">
    <property type="protein sequence ID" value="KEY73894.1"/>
    <property type="molecule type" value="Genomic_DNA"/>
</dbReference>
<comment type="similarity">
    <text evidence="1">Belongs to the metallo-dependent hydrolases superfamily. ACMSD family.</text>
</comment>
<name>A0A084B8L5_STACB</name>
<keyword evidence="9" id="KW-0732">Signal</keyword>
<sequence length="374" mass="42009">MLPRLVLRCCLAVSGGVLTAASTCTGKVDVHAHFVPDFYAAAMRGAGHTPGPDGMPGIPAWDPETHLQFMRDQNITKSYLSISSPGVYLSVPSRAATENATRLARQVNKFGSQLKTRYPDNFGFFASLPLPAIEESLREIEYCFYELDPKPDGVVLMSNFYGMYLGEAELDPIYEALNALNVTIFEHPTTPCTEHNYLKYNDVDAETSTITPREWQSLNRPVAGRQFATPTLDFPFDTARTFADLFYSEVPRRFPQLKWIIPHAGGGLVPTLDRLIGYSTLYPDLNLTQSSMRETLARSFYFDLAGPWPVDSAIPALLRWVEYTHIMWGSDVPFTPWVGAAAGITNFDRDIQEVFEDPERSWAIRFSNARRLLE</sequence>
<dbReference type="GO" id="GO:0046872">
    <property type="term" value="F:metal ion binding"/>
    <property type="evidence" value="ECO:0007669"/>
    <property type="project" value="UniProtKB-KW"/>
</dbReference>
<evidence type="ECO:0000256" key="9">
    <source>
        <dbReference type="SAM" id="SignalP"/>
    </source>
</evidence>
<evidence type="ECO:0000256" key="3">
    <source>
        <dbReference type="ARBA" id="ARBA00022793"/>
    </source>
</evidence>
<dbReference type="AlphaFoldDB" id="A0A084B8L5"/>
<proteinExistence type="inferred from homology"/>
<evidence type="ECO:0000313" key="12">
    <source>
        <dbReference type="Proteomes" id="UP000028045"/>
    </source>
</evidence>
<dbReference type="PANTHER" id="PTHR21240">
    <property type="entry name" value="2-AMINO-3-CARBOXYLMUCONATE-6-SEMIALDEHYDE DECARBOXYLASE"/>
    <property type="match status" value="1"/>
</dbReference>
<evidence type="ECO:0000256" key="1">
    <source>
        <dbReference type="ARBA" id="ARBA00005871"/>
    </source>
</evidence>
<organism evidence="11 12">
    <name type="scientific">Stachybotrys chartarum (strain CBS 109288 / IBT 7711)</name>
    <name type="common">Toxic black mold</name>
    <name type="synonym">Stilbospora chartarum</name>
    <dbReference type="NCBI Taxonomy" id="1280523"/>
    <lineage>
        <taxon>Eukaryota</taxon>
        <taxon>Fungi</taxon>
        <taxon>Dikarya</taxon>
        <taxon>Ascomycota</taxon>
        <taxon>Pezizomycotina</taxon>
        <taxon>Sordariomycetes</taxon>
        <taxon>Hypocreomycetidae</taxon>
        <taxon>Hypocreales</taxon>
        <taxon>Stachybotryaceae</taxon>
        <taxon>Stachybotrys</taxon>
    </lineage>
</organism>
<dbReference type="OrthoDB" id="2832284at2759"/>
<evidence type="ECO:0000256" key="2">
    <source>
        <dbReference type="ARBA" id="ARBA00022723"/>
    </source>
</evidence>
<dbReference type="GO" id="GO:0016787">
    <property type="term" value="F:hydrolase activity"/>
    <property type="evidence" value="ECO:0007669"/>
    <property type="project" value="InterPro"/>
</dbReference>
<keyword evidence="3 8" id="KW-0210">Decarboxylase</keyword>
<dbReference type="HOGENOM" id="CLU_039329_2_0_1"/>